<dbReference type="PROSITE" id="PS51043">
    <property type="entry name" value="DDHD"/>
    <property type="match status" value="1"/>
</dbReference>
<protein>
    <submittedName>
        <fullName evidence="5">DDHD domain-containing protein</fullName>
    </submittedName>
</protein>
<dbReference type="WBParaSite" id="Hba_00524">
    <property type="protein sequence ID" value="Hba_00524"/>
    <property type="gene ID" value="Hba_00524"/>
</dbReference>
<comment type="similarity">
    <text evidence="1">Belongs to the PA-PLA1 family.</text>
</comment>
<dbReference type="Pfam" id="PF02862">
    <property type="entry name" value="DDHD"/>
    <property type="match status" value="1"/>
</dbReference>
<evidence type="ECO:0000313" key="4">
    <source>
        <dbReference type="Proteomes" id="UP000095283"/>
    </source>
</evidence>
<dbReference type="GO" id="GO:0004620">
    <property type="term" value="F:phospholipase activity"/>
    <property type="evidence" value="ECO:0007669"/>
    <property type="project" value="TreeGrafter"/>
</dbReference>
<dbReference type="GO" id="GO:0046872">
    <property type="term" value="F:metal ion binding"/>
    <property type="evidence" value="ECO:0007669"/>
    <property type="project" value="InterPro"/>
</dbReference>
<accession>A0A1I7W7C5</accession>
<dbReference type="InterPro" id="IPR004177">
    <property type="entry name" value="DDHD_dom"/>
</dbReference>
<dbReference type="SMART" id="SM01127">
    <property type="entry name" value="DDHD"/>
    <property type="match status" value="1"/>
</dbReference>
<dbReference type="PANTHER" id="PTHR23509">
    <property type="entry name" value="PA-PL1 PHOSPHOLIPASE FAMILY"/>
    <property type="match status" value="1"/>
</dbReference>
<sequence>MMIITGVVHQLNRIYTLFKENNPSFSGPVSIFAHSLGSVITYDILLHWSPLLLYDKYVTEAINAHLQICTDESSADTMKAYQSAREMLHEKIDGGIRKMLQTKDEQLKFNVLFLKCYPLFPYFLDEKVKYLFAVGSPLSVFLVMRGATYHDLLPGKANTDARSGGDDDLDEEDECDSTEDFDARSGCSSPRSLTPPLGDNTEKPVKKGWFSFTSSSKKNTVNHEPPVEIAKEAEPEIPLADRILGNAIRTPHRIDFQLQPGLTEKSYWSVLKSHFCYWTNADLALFIANTLYTKPNFKHLEVA</sequence>
<keyword evidence="4" id="KW-1185">Reference proteome</keyword>
<dbReference type="PANTHER" id="PTHR23509:SF48">
    <property type="entry name" value="INTRACELLULAR PHOSPHOLIPASE A1"/>
    <property type="match status" value="1"/>
</dbReference>
<reference evidence="5" key="1">
    <citation type="submission" date="2016-11" db="UniProtKB">
        <authorList>
            <consortium name="WormBaseParasite"/>
        </authorList>
    </citation>
    <scope>IDENTIFICATION</scope>
</reference>
<dbReference type="AlphaFoldDB" id="A0A1I7W7C5"/>
<evidence type="ECO:0000256" key="2">
    <source>
        <dbReference type="SAM" id="MobiDB-lite"/>
    </source>
</evidence>
<name>A0A1I7W7C5_HETBA</name>
<proteinExistence type="inferred from homology"/>
<feature type="region of interest" description="Disordered" evidence="2">
    <location>
        <begin position="154"/>
        <end position="202"/>
    </location>
</feature>
<evidence type="ECO:0000256" key="1">
    <source>
        <dbReference type="ARBA" id="ARBA00038464"/>
    </source>
</evidence>
<dbReference type="GO" id="GO:0005737">
    <property type="term" value="C:cytoplasm"/>
    <property type="evidence" value="ECO:0007669"/>
    <property type="project" value="TreeGrafter"/>
</dbReference>
<feature type="domain" description="DDHD" evidence="3">
    <location>
        <begin position="124"/>
        <end position="293"/>
    </location>
</feature>
<evidence type="ECO:0000313" key="5">
    <source>
        <dbReference type="WBParaSite" id="Hba_00524"/>
    </source>
</evidence>
<evidence type="ECO:0000259" key="3">
    <source>
        <dbReference type="PROSITE" id="PS51043"/>
    </source>
</evidence>
<organism evidence="4 5">
    <name type="scientific">Heterorhabditis bacteriophora</name>
    <name type="common">Entomopathogenic nematode worm</name>
    <dbReference type="NCBI Taxonomy" id="37862"/>
    <lineage>
        <taxon>Eukaryota</taxon>
        <taxon>Metazoa</taxon>
        <taxon>Ecdysozoa</taxon>
        <taxon>Nematoda</taxon>
        <taxon>Chromadorea</taxon>
        <taxon>Rhabditida</taxon>
        <taxon>Rhabditina</taxon>
        <taxon>Rhabditomorpha</taxon>
        <taxon>Strongyloidea</taxon>
        <taxon>Heterorhabditidae</taxon>
        <taxon>Heterorhabditis</taxon>
    </lineage>
</organism>
<dbReference type="Proteomes" id="UP000095283">
    <property type="component" value="Unplaced"/>
</dbReference>
<dbReference type="InterPro" id="IPR058055">
    <property type="entry name" value="PA-PLA1"/>
</dbReference>
<feature type="compositionally biased region" description="Acidic residues" evidence="2">
    <location>
        <begin position="166"/>
        <end position="180"/>
    </location>
</feature>